<dbReference type="InterPro" id="IPR001387">
    <property type="entry name" value="Cro/C1-type_HTH"/>
</dbReference>
<dbReference type="RefSeq" id="WP_338754243.1">
    <property type="nucleotide sequence ID" value="NZ_CP147404.1"/>
</dbReference>
<evidence type="ECO:0000313" key="1">
    <source>
        <dbReference type="EMBL" id="WXB94507.1"/>
    </source>
</evidence>
<dbReference type="InterPro" id="IPR010982">
    <property type="entry name" value="Lambda_DNA-bd_dom_sf"/>
</dbReference>
<protein>
    <submittedName>
        <fullName evidence="1">Helix-turn-helix transcriptional regulator</fullName>
    </submittedName>
</protein>
<keyword evidence="2" id="KW-1185">Reference proteome</keyword>
<evidence type="ECO:0000313" key="2">
    <source>
        <dbReference type="Proteomes" id="UP001387364"/>
    </source>
</evidence>
<gene>
    <name evidence="1" type="ORF">WDJ61_07730</name>
</gene>
<sequence>MKIGEKIAEARKRVGFTQKDLSEGEEVFCSREAIAKYETGKRPFPKDHFRGVANTLDDPQFYFDSWEETTGHVSIPFFDGDYIDQHPSAMKYMVKKETYEALENMEKVCWAKPTHIRNSAEQEEIKQVIKELLDAAASMINLVAILCREYGFSMRSIFKQWRLSTKAKRWWS</sequence>
<proteinExistence type="predicted"/>
<accession>A0ABZ2NBB0</accession>
<dbReference type="SUPFAM" id="SSF47413">
    <property type="entry name" value="lambda repressor-like DNA-binding domains"/>
    <property type="match status" value="1"/>
</dbReference>
<reference evidence="1 2" key="1">
    <citation type="submission" date="2024-02" db="EMBL/GenBank/DDBJ databases">
        <title>Seven novel Bacillus-like species.</title>
        <authorList>
            <person name="Liu G."/>
        </authorList>
    </citation>
    <scope>NUCLEOTIDE SEQUENCE [LARGE SCALE GENOMIC DNA]</scope>
    <source>
        <strain evidence="1 2">FJAT-52991</strain>
    </source>
</reference>
<dbReference type="Proteomes" id="UP001387364">
    <property type="component" value="Chromosome"/>
</dbReference>
<organism evidence="1 2">
    <name type="scientific">Bacillus kandeliae</name>
    <dbReference type="NCBI Taxonomy" id="3129297"/>
    <lineage>
        <taxon>Bacteria</taxon>
        <taxon>Bacillati</taxon>
        <taxon>Bacillota</taxon>
        <taxon>Bacilli</taxon>
        <taxon>Bacillales</taxon>
        <taxon>Bacillaceae</taxon>
        <taxon>Bacillus</taxon>
    </lineage>
</organism>
<dbReference type="Gene3D" id="1.10.260.40">
    <property type="entry name" value="lambda repressor-like DNA-binding domains"/>
    <property type="match status" value="1"/>
</dbReference>
<dbReference type="EMBL" id="CP147404">
    <property type="protein sequence ID" value="WXB94507.1"/>
    <property type="molecule type" value="Genomic_DNA"/>
</dbReference>
<dbReference type="CDD" id="cd00093">
    <property type="entry name" value="HTH_XRE"/>
    <property type="match status" value="1"/>
</dbReference>
<name>A0ABZ2NBB0_9BACI</name>